<evidence type="ECO:0000313" key="3">
    <source>
        <dbReference type="Proteomes" id="UP000786989"/>
    </source>
</evidence>
<comment type="caution">
    <text evidence="2">The sequence shown here is derived from an EMBL/GenBank/DDBJ whole genome shotgun (WGS) entry which is preliminary data.</text>
</comment>
<protein>
    <submittedName>
        <fullName evidence="2">Helix-turn-helix transcriptional regulator</fullName>
    </submittedName>
</protein>
<reference evidence="2" key="1">
    <citation type="journal article" date="2021" name="PeerJ">
        <title>Extensive microbial diversity within the chicken gut microbiome revealed by metagenomics and culture.</title>
        <authorList>
            <person name="Gilroy R."/>
            <person name="Ravi A."/>
            <person name="Getino M."/>
            <person name="Pursley I."/>
            <person name="Horton D.L."/>
            <person name="Alikhan N.F."/>
            <person name="Baker D."/>
            <person name="Gharbi K."/>
            <person name="Hall N."/>
            <person name="Watson M."/>
            <person name="Adriaenssens E.M."/>
            <person name="Foster-Nyarko E."/>
            <person name="Jarju S."/>
            <person name="Secka A."/>
            <person name="Antonio M."/>
            <person name="Oren A."/>
            <person name="Chaudhuri R.R."/>
            <person name="La Ragione R."/>
            <person name="Hildebrand F."/>
            <person name="Pallen M.J."/>
        </authorList>
    </citation>
    <scope>NUCLEOTIDE SEQUENCE</scope>
    <source>
        <strain evidence="2">ChiGjej6B6-11269</strain>
    </source>
</reference>
<evidence type="ECO:0000259" key="1">
    <source>
        <dbReference type="Pfam" id="PF01381"/>
    </source>
</evidence>
<dbReference type="InterPro" id="IPR001387">
    <property type="entry name" value="Cro/C1-type_HTH"/>
</dbReference>
<dbReference type="Proteomes" id="UP000786989">
    <property type="component" value="Unassembled WGS sequence"/>
</dbReference>
<dbReference type="EMBL" id="DYWI01000151">
    <property type="protein sequence ID" value="HJF66018.1"/>
    <property type="molecule type" value="Genomic_DNA"/>
</dbReference>
<organism evidence="2 3">
    <name type="scientific">Slackia equolifaciens</name>
    <dbReference type="NCBI Taxonomy" id="498718"/>
    <lineage>
        <taxon>Bacteria</taxon>
        <taxon>Bacillati</taxon>
        <taxon>Actinomycetota</taxon>
        <taxon>Coriobacteriia</taxon>
        <taxon>Eggerthellales</taxon>
        <taxon>Eggerthellaceae</taxon>
        <taxon>Slackia</taxon>
    </lineage>
</organism>
<proteinExistence type="predicted"/>
<sequence length="74" mass="8167">MSEHTLRIGQICEKRGTQAMIARKTGISRPAVSRIVRGLEPPYPKRGKAIAAAVGWAGDWRELFEECDEEGGPM</sequence>
<dbReference type="InterPro" id="IPR010982">
    <property type="entry name" value="Lambda_DNA-bd_dom_sf"/>
</dbReference>
<evidence type="ECO:0000313" key="2">
    <source>
        <dbReference type="EMBL" id="HJF66018.1"/>
    </source>
</evidence>
<reference evidence="2" key="2">
    <citation type="submission" date="2021-09" db="EMBL/GenBank/DDBJ databases">
        <authorList>
            <person name="Gilroy R."/>
        </authorList>
    </citation>
    <scope>NUCLEOTIDE SEQUENCE</scope>
    <source>
        <strain evidence="2">ChiGjej6B6-11269</strain>
    </source>
</reference>
<dbReference type="Gene3D" id="1.10.260.40">
    <property type="entry name" value="lambda repressor-like DNA-binding domains"/>
    <property type="match status" value="1"/>
</dbReference>
<name>A0A9D3A1R5_9ACTN</name>
<dbReference type="AlphaFoldDB" id="A0A9D3A1R5"/>
<dbReference type="CDD" id="cd00093">
    <property type="entry name" value="HTH_XRE"/>
    <property type="match status" value="1"/>
</dbReference>
<accession>A0A9D3A1R5</accession>
<dbReference type="Pfam" id="PF01381">
    <property type="entry name" value="HTH_3"/>
    <property type="match status" value="1"/>
</dbReference>
<dbReference type="GO" id="GO:0003677">
    <property type="term" value="F:DNA binding"/>
    <property type="evidence" value="ECO:0007669"/>
    <property type="project" value="InterPro"/>
</dbReference>
<feature type="domain" description="HTH cro/C1-type" evidence="1">
    <location>
        <begin position="16"/>
        <end position="53"/>
    </location>
</feature>
<dbReference type="SUPFAM" id="SSF47413">
    <property type="entry name" value="lambda repressor-like DNA-binding domains"/>
    <property type="match status" value="1"/>
</dbReference>
<gene>
    <name evidence="2" type="ORF">K8U77_07910</name>
</gene>